<protein>
    <recommendedName>
        <fullName evidence="3">Ribose-phosphate pyrophosphokinase</fullName>
    </recommendedName>
</protein>
<evidence type="ECO:0000313" key="2">
    <source>
        <dbReference type="Proteomes" id="UP000635071"/>
    </source>
</evidence>
<accession>A0A916ZTK8</accession>
<sequence length="119" mass="13599">MTFDIERIETLLRAAAGRRRAMSYSELLEAMDMRFTRPRMRALCVVLDEVDKRAEAAGQPALASLVVRELDRLPGQGWWTSRHDYVGPWEGPVAGAYLRSVQRVAFDYWKTSEDPEPAL</sequence>
<proteinExistence type="predicted"/>
<gene>
    <name evidence="1" type="ORF">GCM10011529_19540</name>
</gene>
<dbReference type="AlphaFoldDB" id="A0A916ZTK8"/>
<organism evidence="1 2">
    <name type="scientific">Sandarakinorhabdus glacialis</name>
    <dbReference type="NCBI Taxonomy" id="1614636"/>
    <lineage>
        <taxon>Bacteria</taxon>
        <taxon>Pseudomonadati</taxon>
        <taxon>Pseudomonadota</taxon>
        <taxon>Alphaproteobacteria</taxon>
        <taxon>Sphingomonadales</taxon>
        <taxon>Sphingosinicellaceae</taxon>
        <taxon>Sandarakinorhabdus</taxon>
    </lineage>
</organism>
<evidence type="ECO:0000313" key="1">
    <source>
        <dbReference type="EMBL" id="GGE13266.1"/>
    </source>
</evidence>
<name>A0A916ZTK8_9SPHN</name>
<reference evidence="1" key="2">
    <citation type="submission" date="2020-09" db="EMBL/GenBank/DDBJ databases">
        <authorList>
            <person name="Sun Q."/>
            <person name="Zhou Y."/>
        </authorList>
    </citation>
    <scope>NUCLEOTIDE SEQUENCE</scope>
    <source>
        <strain evidence="1">CGMCC 1.15519</strain>
    </source>
</reference>
<dbReference type="RefSeq" id="WP_188762771.1">
    <property type="nucleotide sequence ID" value="NZ_BMJM01000006.1"/>
</dbReference>
<comment type="caution">
    <text evidence="1">The sequence shown here is derived from an EMBL/GenBank/DDBJ whole genome shotgun (WGS) entry which is preliminary data.</text>
</comment>
<keyword evidence="2" id="KW-1185">Reference proteome</keyword>
<dbReference type="Proteomes" id="UP000635071">
    <property type="component" value="Unassembled WGS sequence"/>
</dbReference>
<reference evidence="1" key="1">
    <citation type="journal article" date="2014" name="Int. J. Syst. Evol. Microbiol.">
        <title>Complete genome sequence of Corynebacterium casei LMG S-19264T (=DSM 44701T), isolated from a smear-ripened cheese.</title>
        <authorList>
            <consortium name="US DOE Joint Genome Institute (JGI-PGF)"/>
            <person name="Walter F."/>
            <person name="Albersmeier A."/>
            <person name="Kalinowski J."/>
            <person name="Ruckert C."/>
        </authorList>
    </citation>
    <scope>NUCLEOTIDE SEQUENCE</scope>
    <source>
        <strain evidence="1">CGMCC 1.15519</strain>
    </source>
</reference>
<evidence type="ECO:0008006" key="3">
    <source>
        <dbReference type="Google" id="ProtNLM"/>
    </source>
</evidence>
<dbReference type="EMBL" id="BMJM01000006">
    <property type="protein sequence ID" value="GGE13266.1"/>
    <property type="molecule type" value="Genomic_DNA"/>
</dbReference>